<dbReference type="GO" id="GO:0043709">
    <property type="term" value="P:cell adhesion involved in single-species biofilm formation"/>
    <property type="evidence" value="ECO:0007669"/>
    <property type="project" value="TreeGrafter"/>
</dbReference>
<evidence type="ECO:0000313" key="3">
    <source>
        <dbReference type="EMBL" id="ASN81616.1"/>
    </source>
</evidence>
<organism evidence="3 4">
    <name type="scientific">Deinococcus ficus</name>
    <dbReference type="NCBI Taxonomy" id="317577"/>
    <lineage>
        <taxon>Bacteria</taxon>
        <taxon>Thermotogati</taxon>
        <taxon>Deinococcota</taxon>
        <taxon>Deinococci</taxon>
        <taxon>Deinococcales</taxon>
        <taxon>Deinococcaceae</taxon>
        <taxon>Deinococcus</taxon>
    </lineage>
</organism>
<feature type="transmembrane region" description="Helical" evidence="1">
    <location>
        <begin position="258"/>
        <end position="277"/>
    </location>
</feature>
<dbReference type="InterPro" id="IPR007890">
    <property type="entry name" value="CHASE2"/>
</dbReference>
<keyword evidence="4" id="KW-1185">Reference proteome</keyword>
<keyword evidence="1" id="KW-1133">Transmembrane helix</keyword>
<dbReference type="KEGG" id="dfc:DFI_11970"/>
<feature type="transmembrane region" description="Helical" evidence="1">
    <location>
        <begin position="284"/>
        <end position="303"/>
    </location>
</feature>
<gene>
    <name evidence="3" type="ORF">DFI_11970</name>
</gene>
<dbReference type="PANTHER" id="PTHR45138:SF9">
    <property type="entry name" value="DIGUANYLATE CYCLASE DGCM-RELATED"/>
    <property type="match status" value="1"/>
</dbReference>
<dbReference type="InterPro" id="IPR043128">
    <property type="entry name" value="Rev_trsase/Diguanyl_cyclase"/>
</dbReference>
<dbReference type="GO" id="GO:0052621">
    <property type="term" value="F:diguanylate cyclase activity"/>
    <property type="evidence" value="ECO:0007669"/>
    <property type="project" value="TreeGrafter"/>
</dbReference>
<sequence length="476" mass="50044">MRAPSRFPEPSLTRLTVPAGALLAAALAALPLPDAGLWDALNRARPDPAPPQVAVVAIDQGALWDYGRLGVWPPELYTQVVATLLEAGAVGVGLDLPLEDLDAALAGTQAFPEAVLAVPAGWPLPAPRPGQRAVWGVDALNAGPGGLVRWGRAGMRETAGPVTPAFAALLAQQAGARWPPMAEPYLLRIPATPFPVIAFREVVNGAVAPGAVQGRVVIVGLTAAGAARVQDTAGRAMPAVFMQARAVQSLLSPPLTPLPAWVVVLGAMLVTALVTWARGLWGHAAAFGLLGLGAALWPAGVLFPGVTLSLCAVLGNTLVLLERQWTLRTAGRRDPLTGYGNRQAFNAVLARRRSGGLILLDLSGFRGVNDRYGRAAGDAVLRDLGRRLGRYGRRGDRQFRWGADEFALLLNGVGQPDVARLAEALQAEVNELPYQDVVLRGNVGAAAFGPDIPTPQALVEAAGRQRYLRKHALRKP</sequence>
<proteinExistence type="predicted"/>
<dbReference type="Gene3D" id="3.30.70.270">
    <property type="match status" value="1"/>
</dbReference>
<dbReference type="Proteomes" id="UP000259030">
    <property type="component" value="Chromosome"/>
</dbReference>
<dbReference type="InterPro" id="IPR029787">
    <property type="entry name" value="Nucleotide_cyclase"/>
</dbReference>
<evidence type="ECO:0000256" key="1">
    <source>
        <dbReference type="SAM" id="Phobius"/>
    </source>
</evidence>
<name>A0A221SYE0_9DEIO</name>
<reference evidence="3 4" key="1">
    <citation type="submission" date="2017-05" db="EMBL/GenBank/DDBJ databases">
        <title>The complete genome sequence of Deinococcus ficus isolated from the rhizosphere of the Ficus religiosa L. in Taiwan.</title>
        <authorList>
            <person name="Wu K.-M."/>
            <person name="Liao T.-L."/>
            <person name="Liu Y.-M."/>
            <person name="Young C.-C."/>
            <person name="Tsai S.-F."/>
        </authorList>
    </citation>
    <scope>NUCLEOTIDE SEQUENCE [LARGE SCALE GENOMIC DNA]</scope>
    <source>
        <strain evidence="3 4">CC-FR2-10</strain>
    </source>
</reference>
<dbReference type="CDD" id="cd01949">
    <property type="entry name" value="GGDEF"/>
    <property type="match status" value="1"/>
</dbReference>
<protein>
    <recommendedName>
        <fullName evidence="2">GGDEF domain-containing protein</fullName>
    </recommendedName>
</protein>
<feature type="domain" description="GGDEF" evidence="2">
    <location>
        <begin position="353"/>
        <end position="476"/>
    </location>
</feature>
<keyword evidence="1" id="KW-0812">Transmembrane</keyword>
<dbReference type="InterPro" id="IPR050469">
    <property type="entry name" value="Diguanylate_Cyclase"/>
</dbReference>
<dbReference type="Pfam" id="PF00990">
    <property type="entry name" value="GGDEF"/>
    <property type="match status" value="1"/>
</dbReference>
<evidence type="ECO:0000313" key="4">
    <source>
        <dbReference type="Proteomes" id="UP000259030"/>
    </source>
</evidence>
<dbReference type="SMART" id="SM00267">
    <property type="entry name" value="GGDEF"/>
    <property type="match status" value="1"/>
</dbReference>
<keyword evidence="1" id="KW-0472">Membrane</keyword>
<dbReference type="STRING" id="317577.GCA_000419625_01532"/>
<dbReference type="GO" id="GO:1902201">
    <property type="term" value="P:negative regulation of bacterial-type flagellum-dependent cell motility"/>
    <property type="evidence" value="ECO:0007669"/>
    <property type="project" value="TreeGrafter"/>
</dbReference>
<dbReference type="NCBIfam" id="TIGR00254">
    <property type="entry name" value="GGDEF"/>
    <property type="match status" value="1"/>
</dbReference>
<dbReference type="Pfam" id="PF05226">
    <property type="entry name" value="CHASE2"/>
    <property type="match status" value="1"/>
</dbReference>
<dbReference type="GO" id="GO:0005886">
    <property type="term" value="C:plasma membrane"/>
    <property type="evidence" value="ECO:0007669"/>
    <property type="project" value="TreeGrafter"/>
</dbReference>
<dbReference type="SUPFAM" id="SSF55073">
    <property type="entry name" value="Nucleotide cyclase"/>
    <property type="match status" value="1"/>
</dbReference>
<dbReference type="RefSeq" id="WP_027463459.1">
    <property type="nucleotide sequence ID" value="NZ_CP021081.1"/>
</dbReference>
<evidence type="ECO:0000259" key="2">
    <source>
        <dbReference type="PROSITE" id="PS50887"/>
    </source>
</evidence>
<dbReference type="PANTHER" id="PTHR45138">
    <property type="entry name" value="REGULATORY COMPONENTS OF SENSORY TRANSDUCTION SYSTEM"/>
    <property type="match status" value="1"/>
</dbReference>
<dbReference type="AlphaFoldDB" id="A0A221SYE0"/>
<dbReference type="EMBL" id="CP021081">
    <property type="protein sequence ID" value="ASN81616.1"/>
    <property type="molecule type" value="Genomic_DNA"/>
</dbReference>
<dbReference type="SMART" id="SM01080">
    <property type="entry name" value="CHASE2"/>
    <property type="match status" value="1"/>
</dbReference>
<accession>A0A221SYE0</accession>
<dbReference type="InterPro" id="IPR000160">
    <property type="entry name" value="GGDEF_dom"/>
</dbReference>
<dbReference type="PROSITE" id="PS50887">
    <property type="entry name" value="GGDEF"/>
    <property type="match status" value="1"/>
</dbReference>